<dbReference type="GO" id="GO:0009486">
    <property type="term" value="F:cytochrome bo3 ubiquinol oxidase activity"/>
    <property type="evidence" value="ECO:0007669"/>
    <property type="project" value="TreeGrafter"/>
</dbReference>
<feature type="transmembrane region" description="Helical" evidence="1">
    <location>
        <begin position="70"/>
        <end position="94"/>
    </location>
</feature>
<organism evidence="2 3">
    <name type="scientific">Candidatus Portiera aleyrodidarum MED</name>
    <name type="common">Bemisia tabaci</name>
    <dbReference type="NCBI Taxonomy" id="1163752"/>
    <lineage>
        <taxon>Bacteria</taxon>
        <taxon>Pseudomonadati</taxon>
        <taxon>Pseudomonadota</taxon>
        <taxon>Gammaproteobacteria</taxon>
        <taxon>Candidatus Johnevansiales</taxon>
        <taxon>Candidatus Johnevansiaceae</taxon>
        <taxon>Candidatus Portiera</taxon>
    </lineage>
</organism>
<name>A0AAU8SBR3_9GAMM</name>
<dbReference type="AlphaFoldDB" id="A0AAU8SBR3"/>
<dbReference type="GeneID" id="66279996"/>
<dbReference type="GO" id="GO:0009319">
    <property type="term" value="C:cytochrome o ubiquinol oxidase complex"/>
    <property type="evidence" value="ECO:0007669"/>
    <property type="project" value="TreeGrafter"/>
</dbReference>
<dbReference type="GO" id="GO:0015078">
    <property type="term" value="F:proton transmembrane transporter activity"/>
    <property type="evidence" value="ECO:0007669"/>
    <property type="project" value="TreeGrafter"/>
</dbReference>
<keyword evidence="1" id="KW-1133">Transmembrane helix</keyword>
<feature type="transmembrane region" description="Helical" evidence="1">
    <location>
        <begin position="12"/>
        <end position="31"/>
    </location>
</feature>
<gene>
    <name evidence="2" type="ORF">O3E_00785</name>
</gene>
<evidence type="ECO:0000313" key="2">
    <source>
        <dbReference type="EMBL" id="AJF24074.1"/>
    </source>
</evidence>
<sequence>MNLINHLKDCIFGFLISFILTTLAYMFVVNISFPILVIKLVTLLFAAIQIFVQLIYFINIKEVSKLDKNIYIGSLLFTLIIIFIILGGSLWIFYNINGK</sequence>
<dbReference type="PANTHER" id="PTHR36835">
    <property type="entry name" value="CYTOCHROME BO(3) UBIQUINOL OXIDASE SUBUNIT 4"/>
    <property type="match status" value="1"/>
</dbReference>
<dbReference type="EMBL" id="CP007563">
    <property type="protein sequence ID" value="AJF24074.1"/>
    <property type="molecule type" value="Genomic_DNA"/>
</dbReference>
<keyword evidence="1" id="KW-0472">Membrane</keyword>
<dbReference type="GO" id="GO:0019646">
    <property type="term" value="P:aerobic electron transport chain"/>
    <property type="evidence" value="ECO:0007669"/>
    <property type="project" value="TreeGrafter"/>
</dbReference>
<dbReference type="RefSeq" id="WP_014895044.1">
    <property type="nucleotide sequence ID" value="NZ_CP007563.1"/>
</dbReference>
<protein>
    <submittedName>
        <fullName evidence="2">Heme transporter CcmD</fullName>
    </submittedName>
</protein>
<dbReference type="InterPro" id="IPR050968">
    <property type="entry name" value="Cytochrome_c_oxidase_bac_sub4"/>
</dbReference>
<evidence type="ECO:0000313" key="3">
    <source>
        <dbReference type="Proteomes" id="UP000031624"/>
    </source>
</evidence>
<accession>A0AAU8SBR3</accession>
<feature type="transmembrane region" description="Helical" evidence="1">
    <location>
        <begin position="37"/>
        <end position="58"/>
    </location>
</feature>
<keyword evidence="1" id="KW-0812">Transmembrane</keyword>
<dbReference type="KEGG" id="paly:O3E_00785"/>
<dbReference type="Proteomes" id="UP000031624">
    <property type="component" value="Chromosome"/>
</dbReference>
<evidence type="ECO:0000256" key="1">
    <source>
        <dbReference type="SAM" id="Phobius"/>
    </source>
</evidence>
<dbReference type="GO" id="GO:0015990">
    <property type="term" value="P:electron transport coupled proton transport"/>
    <property type="evidence" value="ECO:0007669"/>
    <property type="project" value="TreeGrafter"/>
</dbReference>
<proteinExistence type="predicted"/>
<dbReference type="GO" id="GO:0005886">
    <property type="term" value="C:plasma membrane"/>
    <property type="evidence" value="ECO:0007669"/>
    <property type="project" value="TreeGrafter"/>
</dbReference>
<dbReference type="PANTHER" id="PTHR36835:SF1">
    <property type="entry name" value="CYTOCHROME BO(3) UBIQUINOL OXIDASE SUBUNIT 4"/>
    <property type="match status" value="1"/>
</dbReference>
<reference evidence="2 3" key="1">
    <citation type="submission" date="2014-04" db="EMBL/GenBank/DDBJ databases">
        <title>Genome reduction and metabolic complementation of the dual endosymbionts in the whitefly Bemisia tabaci.</title>
        <authorList>
            <person name="Rao Q."/>
            <person name="Rollat-Farnier P.-A."/>
            <person name="Zhang Z.-X."/>
            <person name="Santos-Garcia D."/>
            <person name="Silva F.J."/>
            <person name="Moya A."/>
            <person name="Zhu D.-T."/>
            <person name="Klein C.C."/>
            <person name="Vavre F."/>
            <person name="Sagot M.-F."/>
            <person name="Liu S.-S."/>
            <person name="Mouton L."/>
            <person name="Wang X.-W."/>
        </authorList>
    </citation>
    <scope>NUCLEOTIDE SEQUENCE [LARGE SCALE GENOMIC DNA]</scope>
    <source>
        <strain evidence="2 3">BT-Q</strain>
    </source>
</reference>